<name>A0A1B7JSA9_9GAMM</name>
<dbReference type="InterPro" id="IPR022223">
    <property type="entry name" value="DUF3748"/>
</dbReference>
<gene>
    <name evidence="1" type="ORF">M998_2435</name>
</gene>
<dbReference type="AlphaFoldDB" id="A0A1B7JSA9"/>
<keyword evidence="2" id="KW-1185">Reference proteome</keyword>
<sequence length="435" mass="48971">MKSQLPYKEVRITHDSRSHQLTNINVWTPDSQWLAYDIRPSGSSFTGKLIEKIHVNTKQKIEIYHAKQGAHVGVVTVSSEIPPRYAFIHGPEYPDADWQYDFHHRRGVYVSDDQLNVAHPIDAMSITPPYVAGALRGGTHVHVFSPDGKWLSFTYNDHVMHELDIQRDQRNVAVAVPAGAVNVEPKKHKREYGGDYFCCVVTKTTLLPKPDSNEISRAYEEGWIGQKGYLNASDNWQEKALAFIGDTHSVSGEIIPEVFIIDLPSEPESFKVAGSSPLQGSEFDLPSPPKYVQQRRLTYTHQRKYPGLAKQPRHWLRSSPNGESIACLMHDDEGIVQLWLVSTKNSALTQITNGTSSIQSAFNWDSKGEHICFVYDNSITLCHIATGVLQRLTEKTEIAPVADAVVFSPDNRLVAFMRDIDSFRQLYTVETGLDN</sequence>
<reference evidence="1 2" key="1">
    <citation type="submission" date="2016-04" db="EMBL/GenBank/DDBJ databases">
        <title>ATOL: Assembling a taxonomically balanced genome-scale reconstruction of the evolutionary history of the Enterobacteriaceae.</title>
        <authorList>
            <person name="Plunkett G.III."/>
            <person name="Neeno-Eckwall E.C."/>
            <person name="Glasner J.D."/>
            <person name="Perna N.T."/>
        </authorList>
    </citation>
    <scope>NUCLEOTIDE SEQUENCE [LARGE SCALE GENOMIC DNA]</scope>
    <source>
        <strain evidence="1 2">ATCC 35613</strain>
    </source>
</reference>
<dbReference type="Proteomes" id="UP000078224">
    <property type="component" value="Unassembled WGS sequence"/>
</dbReference>
<evidence type="ECO:0000313" key="1">
    <source>
        <dbReference type="EMBL" id="OAT50796.1"/>
    </source>
</evidence>
<protein>
    <submittedName>
        <fullName evidence="1">YidR family protein</fullName>
    </submittedName>
</protein>
<dbReference type="Pfam" id="PF12566">
    <property type="entry name" value="DUF3748"/>
    <property type="match status" value="1"/>
</dbReference>
<proteinExistence type="predicted"/>
<organism evidence="1 2">
    <name type="scientific">Providencia heimbachae ATCC 35613</name>
    <dbReference type="NCBI Taxonomy" id="1354272"/>
    <lineage>
        <taxon>Bacteria</taxon>
        <taxon>Pseudomonadati</taxon>
        <taxon>Pseudomonadota</taxon>
        <taxon>Gammaproteobacteria</taxon>
        <taxon>Enterobacterales</taxon>
        <taxon>Morganellaceae</taxon>
        <taxon>Providencia</taxon>
    </lineage>
</organism>
<comment type="caution">
    <text evidence="1">The sequence shown here is derived from an EMBL/GenBank/DDBJ whole genome shotgun (WGS) entry which is preliminary data.</text>
</comment>
<dbReference type="InterPro" id="IPR011042">
    <property type="entry name" value="6-blade_b-propeller_TolB-like"/>
</dbReference>
<dbReference type="SUPFAM" id="SSF82171">
    <property type="entry name" value="DPP6 N-terminal domain-like"/>
    <property type="match status" value="1"/>
</dbReference>
<accession>A0A1B7JSA9</accession>
<dbReference type="Gene3D" id="2.120.10.30">
    <property type="entry name" value="TolB, C-terminal domain"/>
    <property type="match status" value="1"/>
</dbReference>
<dbReference type="PATRIC" id="fig|1354272.4.peg.2479"/>
<evidence type="ECO:0000313" key="2">
    <source>
        <dbReference type="Proteomes" id="UP000078224"/>
    </source>
</evidence>
<dbReference type="EMBL" id="LXEW01000035">
    <property type="protein sequence ID" value="OAT50796.1"/>
    <property type="molecule type" value="Genomic_DNA"/>
</dbReference>